<comment type="catalytic activity">
    <reaction evidence="7 8">
        <text>4 porphobilinogen + H2O = hydroxymethylbilane + 4 NH4(+)</text>
        <dbReference type="Rhea" id="RHEA:13185"/>
        <dbReference type="ChEBI" id="CHEBI:15377"/>
        <dbReference type="ChEBI" id="CHEBI:28938"/>
        <dbReference type="ChEBI" id="CHEBI:57845"/>
        <dbReference type="ChEBI" id="CHEBI:58126"/>
        <dbReference type="EC" id="2.5.1.61"/>
    </reaction>
</comment>
<dbReference type="Gene3D" id="3.40.190.10">
    <property type="entry name" value="Periplasmic binding protein-like II"/>
    <property type="match status" value="2"/>
</dbReference>
<dbReference type="AlphaFoldDB" id="A0A2H3NQY1"/>
<organism evidence="11 12">
    <name type="scientific">Longimonas halophila</name>
    <dbReference type="NCBI Taxonomy" id="1469170"/>
    <lineage>
        <taxon>Bacteria</taxon>
        <taxon>Pseudomonadati</taxon>
        <taxon>Rhodothermota</taxon>
        <taxon>Rhodothermia</taxon>
        <taxon>Rhodothermales</taxon>
        <taxon>Salisaetaceae</taxon>
        <taxon>Longimonas</taxon>
    </lineage>
</organism>
<evidence type="ECO:0000256" key="1">
    <source>
        <dbReference type="ARBA" id="ARBA00002869"/>
    </source>
</evidence>
<dbReference type="PANTHER" id="PTHR11557">
    <property type="entry name" value="PORPHOBILINOGEN DEAMINASE"/>
    <property type="match status" value="1"/>
</dbReference>
<evidence type="ECO:0000259" key="9">
    <source>
        <dbReference type="Pfam" id="PF01379"/>
    </source>
</evidence>
<dbReference type="Pfam" id="PF01379">
    <property type="entry name" value="Porphobil_deam"/>
    <property type="match status" value="1"/>
</dbReference>
<evidence type="ECO:0000256" key="4">
    <source>
        <dbReference type="ARBA" id="ARBA00011245"/>
    </source>
</evidence>
<evidence type="ECO:0000256" key="7">
    <source>
        <dbReference type="ARBA" id="ARBA00048169"/>
    </source>
</evidence>
<reference evidence="11 12" key="1">
    <citation type="submission" date="2017-10" db="EMBL/GenBank/DDBJ databases">
        <title>Draft genome of Longimonas halophila.</title>
        <authorList>
            <person name="Goh K.M."/>
            <person name="Shamsir M.S."/>
            <person name="Lim S.W."/>
        </authorList>
    </citation>
    <scope>NUCLEOTIDE SEQUENCE [LARGE SCALE GENOMIC DNA]</scope>
    <source>
        <strain evidence="11 12">KCTC 42399</strain>
    </source>
</reference>
<dbReference type="EC" id="2.5.1.61" evidence="8"/>
<name>A0A2H3NQY1_9BACT</name>
<dbReference type="Pfam" id="PF03900">
    <property type="entry name" value="Porphobil_deamC"/>
    <property type="match status" value="1"/>
</dbReference>
<evidence type="ECO:0000256" key="3">
    <source>
        <dbReference type="ARBA" id="ARBA00005638"/>
    </source>
</evidence>
<dbReference type="SUPFAM" id="SSF53850">
    <property type="entry name" value="Periplasmic binding protein-like II"/>
    <property type="match status" value="1"/>
</dbReference>
<gene>
    <name evidence="8" type="primary">hemC</name>
    <name evidence="11" type="ORF">CRI93_01775</name>
</gene>
<dbReference type="PANTHER" id="PTHR11557:SF0">
    <property type="entry name" value="PORPHOBILINOGEN DEAMINASE"/>
    <property type="match status" value="1"/>
</dbReference>
<keyword evidence="5 8" id="KW-0808">Transferase</keyword>
<dbReference type="HAMAP" id="MF_00260">
    <property type="entry name" value="Porphobil_deam"/>
    <property type="match status" value="1"/>
</dbReference>
<evidence type="ECO:0000313" key="12">
    <source>
        <dbReference type="Proteomes" id="UP000221024"/>
    </source>
</evidence>
<dbReference type="InterPro" id="IPR000860">
    <property type="entry name" value="HemC"/>
</dbReference>
<dbReference type="SUPFAM" id="SSF54782">
    <property type="entry name" value="Porphobilinogen deaminase (hydroxymethylbilane synthase), C-terminal domain"/>
    <property type="match status" value="1"/>
</dbReference>
<protein>
    <recommendedName>
        <fullName evidence="8">Porphobilinogen deaminase</fullName>
        <shortName evidence="8">PBG</shortName>
        <ecNumber evidence="8">2.5.1.61</ecNumber>
    </recommendedName>
    <alternativeName>
        <fullName evidence="8">Hydroxymethylbilane synthase</fullName>
        <shortName evidence="8">HMBS</shortName>
    </alternativeName>
    <alternativeName>
        <fullName evidence="8">Pre-uroporphyrinogen synthase</fullName>
    </alternativeName>
</protein>
<evidence type="ECO:0000259" key="10">
    <source>
        <dbReference type="Pfam" id="PF03900"/>
    </source>
</evidence>
<comment type="caution">
    <text evidence="11">The sequence shown here is derived from an EMBL/GenBank/DDBJ whole genome shotgun (WGS) entry which is preliminary data.</text>
</comment>
<sequence>MSDSAPLVIGTRGSALALWQARRIQQQLRRHDHDSTLQRISTRGDRVQDVPISEIGDESVFTKELDRALLDGRIDCAVHSLKDLPSRLPSGIVLAAVGQRASPFDAFVGHPDTTTTLQDLPQGAVVATASLRRRAQLLAWRSDLTVVPVRGNVDSRLETLAESDWHGMVLAVAGLERLDRGDVIRTVIPHDIMVPAVGQGALGITCRTEDSALRTLLRGTVHDLETATAVTAERSFMKRIEGGCQVPTGAWARLNAAHQLVIDGCVAALDGSESFRDRRTVPLDKARAAGSELAQDLLDVGGAEVLDGIRTSEFS</sequence>
<evidence type="ECO:0000256" key="8">
    <source>
        <dbReference type="HAMAP-Rule" id="MF_00260"/>
    </source>
</evidence>
<dbReference type="GO" id="GO:0004418">
    <property type="term" value="F:hydroxymethylbilane synthase activity"/>
    <property type="evidence" value="ECO:0007669"/>
    <property type="project" value="UniProtKB-UniRule"/>
</dbReference>
<dbReference type="EMBL" id="PDEP01000001">
    <property type="protein sequence ID" value="PEN09482.1"/>
    <property type="molecule type" value="Genomic_DNA"/>
</dbReference>
<dbReference type="GO" id="GO:0005737">
    <property type="term" value="C:cytoplasm"/>
    <property type="evidence" value="ECO:0007669"/>
    <property type="project" value="UniProtKB-UniRule"/>
</dbReference>
<evidence type="ECO:0000256" key="6">
    <source>
        <dbReference type="ARBA" id="ARBA00023244"/>
    </source>
</evidence>
<dbReference type="InterPro" id="IPR036803">
    <property type="entry name" value="Porphobilinogen_deaminase_C_sf"/>
</dbReference>
<comment type="cofactor">
    <cofactor evidence="8">
        <name>dipyrromethane</name>
        <dbReference type="ChEBI" id="CHEBI:60342"/>
    </cofactor>
    <text evidence="8">Binds 1 dipyrromethane group covalently.</text>
</comment>
<dbReference type="InterPro" id="IPR022418">
    <property type="entry name" value="Porphobilinogen_deaminase_C"/>
</dbReference>
<dbReference type="NCBIfam" id="TIGR00212">
    <property type="entry name" value="hemC"/>
    <property type="match status" value="1"/>
</dbReference>
<evidence type="ECO:0000313" key="11">
    <source>
        <dbReference type="EMBL" id="PEN09482.1"/>
    </source>
</evidence>
<dbReference type="PIRSF" id="PIRSF001438">
    <property type="entry name" value="4pyrrol_synth_OHMeBilane_synth"/>
    <property type="match status" value="1"/>
</dbReference>
<proteinExistence type="inferred from homology"/>
<feature type="modified residue" description="S-(dipyrrolylmethanemethyl)cysteine" evidence="8">
    <location>
        <position position="244"/>
    </location>
</feature>
<evidence type="ECO:0000256" key="5">
    <source>
        <dbReference type="ARBA" id="ARBA00022679"/>
    </source>
</evidence>
<comment type="subunit">
    <text evidence="4 8">Monomer.</text>
</comment>
<comment type="pathway">
    <text evidence="2">Porphyrin-containing compound metabolism; protoporphyrin-IX biosynthesis; coproporphyrinogen-III from 5-aminolevulinate: step 2/4.</text>
</comment>
<dbReference type="OrthoDB" id="9810298at2"/>
<feature type="domain" description="Porphobilinogen deaminase C-terminal" evidence="10">
    <location>
        <begin position="228"/>
        <end position="298"/>
    </location>
</feature>
<feature type="domain" description="Porphobilinogen deaminase N-terminal" evidence="9">
    <location>
        <begin position="7"/>
        <end position="214"/>
    </location>
</feature>
<keyword evidence="6 8" id="KW-0627">Porphyrin biosynthesis</keyword>
<comment type="similarity">
    <text evidence="3 8">Belongs to the HMBS family.</text>
</comment>
<dbReference type="Proteomes" id="UP000221024">
    <property type="component" value="Unassembled WGS sequence"/>
</dbReference>
<dbReference type="GO" id="GO:0006782">
    <property type="term" value="P:protoporphyrinogen IX biosynthetic process"/>
    <property type="evidence" value="ECO:0007669"/>
    <property type="project" value="UniProtKB-UniRule"/>
</dbReference>
<dbReference type="PRINTS" id="PR00151">
    <property type="entry name" value="PORPHBDMNASE"/>
</dbReference>
<evidence type="ECO:0000256" key="2">
    <source>
        <dbReference type="ARBA" id="ARBA00004735"/>
    </source>
</evidence>
<dbReference type="Gene3D" id="3.30.160.40">
    <property type="entry name" value="Porphobilinogen deaminase, C-terminal domain"/>
    <property type="match status" value="1"/>
</dbReference>
<accession>A0A2H3NQY1</accession>
<dbReference type="InterPro" id="IPR022417">
    <property type="entry name" value="Porphobilin_deaminase_N"/>
</dbReference>
<keyword evidence="12" id="KW-1185">Reference proteome</keyword>
<dbReference type="RefSeq" id="WP_098060880.1">
    <property type="nucleotide sequence ID" value="NZ_PDEP01000001.1"/>
</dbReference>
<comment type="miscellaneous">
    <text evidence="8">The porphobilinogen subunits are added to the dipyrromethane group.</text>
</comment>
<dbReference type="FunFam" id="3.40.190.10:FF:000005">
    <property type="entry name" value="Porphobilinogen deaminase"/>
    <property type="match status" value="1"/>
</dbReference>
<comment type="function">
    <text evidence="1 8">Tetrapolymerization of the monopyrrole PBG into the hydroxymethylbilane pre-uroporphyrinogen in several discrete steps.</text>
</comment>